<evidence type="ECO:0000256" key="6">
    <source>
        <dbReference type="ARBA" id="ARBA00038001"/>
    </source>
</evidence>
<dbReference type="EMBL" id="JAMWYS010000006">
    <property type="protein sequence ID" value="MCO4291543.1"/>
    <property type="molecule type" value="Genomic_DNA"/>
</dbReference>
<dbReference type="InterPro" id="IPR036922">
    <property type="entry name" value="Rieske_2Fe-2S_sf"/>
</dbReference>
<comment type="caution">
    <text evidence="8">The sequence shown here is derived from an EMBL/GenBank/DDBJ whole genome shotgun (WGS) entry which is preliminary data.</text>
</comment>
<keyword evidence="9" id="KW-1185">Reference proteome</keyword>
<protein>
    <submittedName>
        <fullName evidence="8">Rieske 2Fe-2S domain-containing protein</fullName>
    </submittedName>
</protein>
<dbReference type="PANTHER" id="PTHR21496:SF0">
    <property type="entry name" value="RIESKE DOMAIN-CONTAINING PROTEIN"/>
    <property type="match status" value="1"/>
</dbReference>
<evidence type="ECO:0000256" key="3">
    <source>
        <dbReference type="ARBA" id="ARBA00023004"/>
    </source>
</evidence>
<comment type="cofactor">
    <cofactor evidence="5">
        <name>[2Fe-2S] cluster</name>
        <dbReference type="ChEBI" id="CHEBI:190135"/>
    </cofactor>
</comment>
<dbReference type="GO" id="GO:0046872">
    <property type="term" value="F:metal ion binding"/>
    <property type="evidence" value="ECO:0007669"/>
    <property type="project" value="UniProtKB-KW"/>
</dbReference>
<keyword evidence="3" id="KW-0408">Iron</keyword>
<evidence type="ECO:0000256" key="5">
    <source>
        <dbReference type="ARBA" id="ARBA00034078"/>
    </source>
</evidence>
<feature type="domain" description="Rieske" evidence="7">
    <location>
        <begin position="10"/>
        <end position="105"/>
    </location>
</feature>
<gene>
    <name evidence="8" type="ORF">NF867_01530</name>
</gene>
<evidence type="ECO:0000313" key="9">
    <source>
        <dbReference type="Proteomes" id="UP001155182"/>
    </source>
</evidence>
<reference evidence="8" key="1">
    <citation type="submission" date="2022-06" db="EMBL/GenBank/DDBJ databases">
        <title>Solitalea sp. MAHUQ-68 isolated from rhizospheric soil.</title>
        <authorList>
            <person name="Huq M.A."/>
        </authorList>
    </citation>
    <scope>NUCLEOTIDE SEQUENCE</scope>
    <source>
        <strain evidence="8">MAHUQ-68</strain>
    </source>
</reference>
<keyword evidence="1" id="KW-0001">2Fe-2S</keyword>
<dbReference type="RefSeq" id="WP_252585780.1">
    <property type="nucleotide sequence ID" value="NZ_JAMWYS010000006.1"/>
</dbReference>
<dbReference type="Pfam" id="PF00355">
    <property type="entry name" value="Rieske"/>
    <property type="match status" value="1"/>
</dbReference>
<accession>A0A9X2F4B3</accession>
<keyword evidence="2" id="KW-0479">Metal-binding</keyword>
<comment type="similarity">
    <text evidence="6">Belongs to the bacterial ring-hydroxylating dioxygenase ferredoxin component family.</text>
</comment>
<dbReference type="PANTHER" id="PTHR21496">
    <property type="entry name" value="FERREDOXIN-RELATED"/>
    <property type="match status" value="1"/>
</dbReference>
<dbReference type="PROSITE" id="PS51296">
    <property type="entry name" value="RIESKE"/>
    <property type="match status" value="1"/>
</dbReference>
<dbReference type="Gene3D" id="2.102.10.10">
    <property type="entry name" value="Rieske [2Fe-2S] iron-sulphur domain"/>
    <property type="match status" value="1"/>
</dbReference>
<dbReference type="SUPFAM" id="SSF50022">
    <property type="entry name" value="ISP domain"/>
    <property type="match status" value="1"/>
</dbReference>
<evidence type="ECO:0000256" key="2">
    <source>
        <dbReference type="ARBA" id="ARBA00022723"/>
    </source>
</evidence>
<name>A0A9X2F4B3_9SPHI</name>
<keyword evidence="4" id="KW-0411">Iron-sulfur</keyword>
<evidence type="ECO:0000313" key="8">
    <source>
        <dbReference type="EMBL" id="MCO4291543.1"/>
    </source>
</evidence>
<evidence type="ECO:0000256" key="4">
    <source>
        <dbReference type="ARBA" id="ARBA00023014"/>
    </source>
</evidence>
<dbReference type="GO" id="GO:0051537">
    <property type="term" value="F:2 iron, 2 sulfur cluster binding"/>
    <property type="evidence" value="ECO:0007669"/>
    <property type="project" value="UniProtKB-KW"/>
</dbReference>
<organism evidence="8 9">
    <name type="scientific">Solitalea agri</name>
    <dbReference type="NCBI Taxonomy" id="2953739"/>
    <lineage>
        <taxon>Bacteria</taxon>
        <taxon>Pseudomonadati</taxon>
        <taxon>Bacteroidota</taxon>
        <taxon>Sphingobacteriia</taxon>
        <taxon>Sphingobacteriales</taxon>
        <taxon>Sphingobacteriaceae</taxon>
        <taxon>Solitalea</taxon>
    </lineage>
</organism>
<dbReference type="AlphaFoldDB" id="A0A9X2F4B3"/>
<evidence type="ECO:0000259" key="7">
    <source>
        <dbReference type="PROSITE" id="PS51296"/>
    </source>
</evidence>
<sequence>MAKKWFKVDAVEWIKSDKEQNYSVGLSRVNGQKICIVQNNNELYAFDHKCPHAGGHLSQGWLEENMLICPVHRHKYDLRTGRGAGMQGDCVRTYEIKQINEDIMIKLKLSTLNPMNWFK</sequence>
<proteinExistence type="inferred from homology"/>
<evidence type="ECO:0000256" key="1">
    <source>
        <dbReference type="ARBA" id="ARBA00022714"/>
    </source>
</evidence>
<dbReference type="InterPro" id="IPR017941">
    <property type="entry name" value="Rieske_2Fe-2S"/>
</dbReference>
<dbReference type="Proteomes" id="UP001155182">
    <property type="component" value="Unassembled WGS sequence"/>
</dbReference>